<dbReference type="AlphaFoldDB" id="A0A3S4ZIH1"/>
<evidence type="ECO:0000313" key="1">
    <source>
        <dbReference type="EMBL" id="VEL12314.1"/>
    </source>
</evidence>
<name>A0A3S4ZIH1_9PLAT</name>
<dbReference type="EMBL" id="CAAALY010014411">
    <property type="protein sequence ID" value="VEL12314.1"/>
    <property type="molecule type" value="Genomic_DNA"/>
</dbReference>
<sequence length="74" mass="8382">MVSCSDEVRHMTEESLATIHRGRRAVRRGPIRTYLQAKLQGNPLQPPVEPTYESLPLASSIEMKGISKRFFKPS</sequence>
<keyword evidence="2" id="KW-1185">Reference proteome</keyword>
<dbReference type="Proteomes" id="UP000784294">
    <property type="component" value="Unassembled WGS sequence"/>
</dbReference>
<accession>A0A3S4ZIH1</accession>
<organism evidence="1 2">
    <name type="scientific">Protopolystoma xenopodis</name>
    <dbReference type="NCBI Taxonomy" id="117903"/>
    <lineage>
        <taxon>Eukaryota</taxon>
        <taxon>Metazoa</taxon>
        <taxon>Spiralia</taxon>
        <taxon>Lophotrochozoa</taxon>
        <taxon>Platyhelminthes</taxon>
        <taxon>Monogenea</taxon>
        <taxon>Polyopisthocotylea</taxon>
        <taxon>Polystomatidea</taxon>
        <taxon>Polystomatidae</taxon>
        <taxon>Protopolystoma</taxon>
    </lineage>
</organism>
<evidence type="ECO:0000313" key="2">
    <source>
        <dbReference type="Proteomes" id="UP000784294"/>
    </source>
</evidence>
<reference evidence="1" key="1">
    <citation type="submission" date="2018-11" db="EMBL/GenBank/DDBJ databases">
        <authorList>
            <consortium name="Pathogen Informatics"/>
        </authorList>
    </citation>
    <scope>NUCLEOTIDE SEQUENCE</scope>
</reference>
<comment type="caution">
    <text evidence="1">The sequence shown here is derived from an EMBL/GenBank/DDBJ whole genome shotgun (WGS) entry which is preliminary data.</text>
</comment>
<gene>
    <name evidence="1" type="ORF">PXEA_LOCUS5754</name>
</gene>
<proteinExistence type="predicted"/>
<protein>
    <submittedName>
        <fullName evidence="1">Uncharacterized protein</fullName>
    </submittedName>
</protein>